<dbReference type="PANTHER" id="PTHR24270">
    <property type="entry name" value="LOW-DENSITY LIPOPROTEIN RECEPTOR-RELATED"/>
    <property type="match status" value="1"/>
</dbReference>
<keyword evidence="4 11" id="KW-0732">Signal</keyword>
<dbReference type="FunFam" id="4.10.400.10:FF:000034">
    <property type="entry name" value="Low-density lipoprotein receptor-related protein 2"/>
    <property type="match status" value="1"/>
</dbReference>
<dbReference type="Pfam" id="PF00057">
    <property type="entry name" value="Ldl_recept_a"/>
    <property type="match status" value="1"/>
</dbReference>
<dbReference type="InterPro" id="IPR036055">
    <property type="entry name" value="LDL_receptor-like_sf"/>
</dbReference>
<feature type="chain" id="PRO_5043819487" evidence="11">
    <location>
        <begin position="24"/>
        <end position="94"/>
    </location>
</feature>
<dbReference type="InterPro" id="IPR002172">
    <property type="entry name" value="LDrepeatLR_classA_rpt"/>
</dbReference>
<organism evidence="12 13">
    <name type="scientific">Knipowitschia caucasica</name>
    <name type="common">Caucasian dwarf goby</name>
    <name type="synonym">Pomatoschistus caucasicus</name>
    <dbReference type="NCBI Taxonomy" id="637954"/>
    <lineage>
        <taxon>Eukaryota</taxon>
        <taxon>Metazoa</taxon>
        <taxon>Chordata</taxon>
        <taxon>Craniata</taxon>
        <taxon>Vertebrata</taxon>
        <taxon>Euteleostomi</taxon>
        <taxon>Actinopterygii</taxon>
        <taxon>Neopterygii</taxon>
        <taxon>Teleostei</taxon>
        <taxon>Neoteleostei</taxon>
        <taxon>Acanthomorphata</taxon>
        <taxon>Gobiaria</taxon>
        <taxon>Gobiiformes</taxon>
        <taxon>Gobioidei</taxon>
        <taxon>Gobiidae</taxon>
        <taxon>Gobiinae</taxon>
        <taxon>Knipowitschia</taxon>
    </lineage>
</organism>
<dbReference type="AlphaFoldDB" id="A0AAV2KZF8"/>
<feature type="disulfide bond" evidence="10">
    <location>
        <begin position="49"/>
        <end position="64"/>
    </location>
</feature>
<evidence type="ECO:0000256" key="9">
    <source>
        <dbReference type="ARBA" id="ARBA00023180"/>
    </source>
</evidence>
<keyword evidence="5" id="KW-0677">Repeat</keyword>
<sequence>MWTEVGKLILVHLFLAEIHCAKGTHVESECETGQFQCSNGRCIPTLWRCDDDDDCSDNSDEENCRKASQPYSSFILHVSHICSWMSGDLPPWLP</sequence>
<dbReference type="SUPFAM" id="SSF57424">
    <property type="entry name" value="LDL receptor-like module"/>
    <property type="match status" value="1"/>
</dbReference>
<dbReference type="Proteomes" id="UP001497482">
    <property type="component" value="Chromosome 2"/>
</dbReference>
<protein>
    <submittedName>
        <fullName evidence="12">Uncharacterized protein</fullName>
    </submittedName>
</protein>
<dbReference type="GO" id="GO:0016192">
    <property type="term" value="P:vesicle-mediated transport"/>
    <property type="evidence" value="ECO:0007669"/>
    <property type="project" value="UniProtKB-ARBA"/>
</dbReference>
<accession>A0AAV2KZF8</accession>
<evidence type="ECO:0000256" key="5">
    <source>
        <dbReference type="ARBA" id="ARBA00022737"/>
    </source>
</evidence>
<name>A0AAV2KZF8_KNICA</name>
<dbReference type="PROSITE" id="PS50068">
    <property type="entry name" value="LDLRA_2"/>
    <property type="match status" value="1"/>
</dbReference>
<proteinExistence type="predicted"/>
<evidence type="ECO:0000256" key="7">
    <source>
        <dbReference type="ARBA" id="ARBA00023136"/>
    </source>
</evidence>
<evidence type="ECO:0000256" key="6">
    <source>
        <dbReference type="ARBA" id="ARBA00022989"/>
    </source>
</evidence>
<evidence type="ECO:0000256" key="8">
    <source>
        <dbReference type="ARBA" id="ARBA00023157"/>
    </source>
</evidence>
<feature type="disulfide bond" evidence="10">
    <location>
        <begin position="37"/>
        <end position="55"/>
    </location>
</feature>
<dbReference type="EMBL" id="OZ035824">
    <property type="protein sequence ID" value="CAL1592734.1"/>
    <property type="molecule type" value="Genomic_DNA"/>
</dbReference>
<keyword evidence="7" id="KW-0472">Membrane</keyword>
<keyword evidence="13" id="KW-1185">Reference proteome</keyword>
<feature type="disulfide bond" evidence="10">
    <location>
        <begin position="30"/>
        <end position="42"/>
    </location>
</feature>
<evidence type="ECO:0000256" key="2">
    <source>
        <dbReference type="ARBA" id="ARBA00004308"/>
    </source>
</evidence>
<evidence type="ECO:0000256" key="3">
    <source>
        <dbReference type="ARBA" id="ARBA00022692"/>
    </source>
</evidence>
<keyword evidence="9" id="KW-0325">Glycoprotein</keyword>
<reference evidence="12 13" key="1">
    <citation type="submission" date="2024-04" db="EMBL/GenBank/DDBJ databases">
        <authorList>
            <person name="Waldvogel A.-M."/>
            <person name="Schoenle A."/>
        </authorList>
    </citation>
    <scope>NUCLEOTIDE SEQUENCE [LARGE SCALE GENOMIC DNA]</scope>
</reference>
<keyword evidence="3" id="KW-0812">Transmembrane</keyword>
<dbReference type="GO" id="GO:0016020">
    <property type="term" value="C:membrane"/>
    <property type="evidence" value="ECO:0007669"/>
    <property type="project" value="UniProtKB-SubCell"/>
</dbReference>
<gene>
    <name evidence="12" type="ORF">KC01_LOCUS21947</name>
</gene>
<evidence type="ECO:0000256" key="11">
    <source>
        <dbReference type="SAM" id="SignalP"/>
    </source>
</evidence>
<dbReference type="PROSITE" id="PS01209">
    <property type="entry name" value="LDLRA_1"/>
    <property type="match status" value="1"/>
</dbReference>
<dbReference type="InterPro" id="IPR023415">
    <property type="entry name" value="LDLR_class-A_CS"/>
</dbReference>
<keyword evidence="6" id="KW-1133">Transmembrane helix</keyword>
<evidence type="ECO:0000313" key="13">
    <source>
        <dbReference type="Proteomes" id="UP001497482"/>
    </source>
</evidence>
<comment type="subcellular location">
    <subcellularLocation>
        <location evidence="2">Endomembrane system</location>
    </subcellularLocation>
    <subcellularLocation>
        <location evidence="1">Membrane</location>
        <topology evidence="1">Single-pass membrane protein</topology>
    </subcellularLocation>
</comment>
<keyword evidence="8 10" id="KW-1015">Disulfide bond</keyword>
<evidence type="ECO:0000256" key="10">
    <source>
        <dbReference type="PROSITE-ProRule" id="PRU00124"/>
    </source>
</evidence>
<feature type="signal peptide" evidence="11">
    <location>
        <begin position="1"/>
        <end position="23"/>
    </location>
</feature>
<dbReference type="InterPro" id="IPR050685">
    <property type="entry name" value="LDLR"/>
</dbReference>
<dbReference type="Gene3D" id="4.10.400.10">
    <property type="entry name" value="Low-density Lipoprotein Receptor"/>
    <property type="match status" value="1"/>
</dbReference>
<dbReference type="GO" id="GO:0012505">
    <property type="term" value="C:endomembrane system"/>
    <property type="evidence" value="ECO:0007669"/>
    <property type="project" value="UniProtKB-SubCell"/>
</dbReference>
<dbReference type="SMART" id="SM00192">
    <property type="entry name" value="LDLa"/>
    <property type="match status" value="1"/>
</dbReference>
<evidence type="ECO:0000313" key="12">
    <source>
        <dbReference type="EMBL" id="CAL1592734.1"/>
    </source>
</evidence>
<evidence type="ECO:0000256" key="4">
    <source>
        <dbReference type="ARBA" id="ARBA00022729"/>
    </source>
</evidence>
<evidence type="ECO:0000256" key="1">
    <source>
        <dbReference type="ARBA" id="ARBA00004167"/>
    </source>
</evidence>